<accession>C0EC09</accession>
<keyword evidence="1" id="KW-0812">Transmembrane</keyword>
<evidence type="ECO:0000313" key="3">
    <source>
        <dbReference type="Proteomes" id="UP000003340"/>
    </source>
</evidence>
<reference evidence="2 3" key="1">
    <citation type="submission" date="2009-01" db="EMBL/GenBank/DDBJ databases">
        <authorList>
            <person name="Fulton L."/>
            <person name="Clifton S."/>
            <person name="Fulton B."/>
            <person name="Xu J."/>
            <person name="Minx P."/>
            <person name="Pepin K.H."/>
            <person name="Johnson M."/>
            <person name="Bhonagiri V."/>
            <person name="Nash W.E."/>
            <person name="Mardis E.R."/>
            <person name="Wilson R.K."/>
        </authorList>
    </citation>
    <scope>NUCLEOTIDE SEQUENCE [LARGE SCALE GENOMIC DNA]</scope>
    <source>
        <strain evidence="2 3">DSM 5476</strain>
    </source>
</reference>
<feature type="transmembrane region" description="Helical" evidence="1">
    <location>
        <begin position="69"/>
        <end position="87"/>
    </location>
</feature>
<sequence>MLRTNKKAPSRYGTGTCRFRGTTQIAGRFPGHFDPFNAGKTLRFAHSSEEAPTISTGIFQPGNPSLADAAYVVNLVIAFGILIRIIIIRKDRFVKAREKLGSREGGHHRSQWQPIESNGMGQAAALWNRLAAGIVR</sequence>
<protein>
    <submittedName>
        <fullName evidence="2">Uncharacterized protein</fullName>
    </submittedName>
</protein>
<keyword evidence="3" id="KW-1185">Reference proteome</keyword>
<keyword evidence="1" id="KW-0472">Membrane</keyword>
<evidence type="ECO:0000313" key="2">
    <source>
        <dbReference type="EMBL" id="EEG31070.1"/>
    </source>
</evidence>
<dbReference type="EMBL" id="ACEC01000045">
    <property type="protein sequence ID" value="EEG31070.1"/>
    <property type="molecule type" value="Genomic_DNA"/>
</dbReference>
<gene>
    <name evidence="2" type="ORF">CLOSTMETH_01378</name>
</gene>
<dbReference type="AlphaFoldDB" id="C0EC09"/>
<dbReference type="HOGENOM" id="CLU_1871821_0_0_9"/>
<reference evidence="2 3" key="2">
    <citation type="submission" date="2009-02" db="EMBL/GenBank/DDBJ databases">
        <title>Draft genome sequence of Clostridium methylpentosum (DSM 5476).</title>
        <authorList>
            <person name="Sudarsanam P."/>
            <person name="Ley R."/>
            <person name="Guruge J."/>
            <person name="Turnbaugh P.J."/>
            <person name="Mahowald M."/>
            <person name="Liep D."/>
            <person name="Gordon J."/>
        </authorList>
    </citation>
    <scope>NUCLEOTIDE SEQUENCE [LARGE SCALE GENOMIC DNA]</scope>
    <source>
        <strain evidence="2 3">DSM 5476</strain>
    </source>
</reference>
<keyword evidence="1" id="KW-1133">Transmembrane helix</keyword>
<dbReference type="Proteomes" id="UP000003340">
    <property type="component" value="Unassembled WGS sequence"/>
</dbReference>
<comment type="caution">
    <text evidence="2">The sequence shown here is derived from an EMBL/GenBank/DDBJ whole genome shotgun (WGS) entry which is preliminary data.</text>
</comment>
<organism evidence="2 3">
    <name type="scientific">[Clostridium] methylpentosum DSM 5476</name>
    <dbReference type="NCBI Taxonomy" id="537013"/>
    <lineage>
        <taxon>Bacteria</taxon>
        <taxon>Bacillati</taxon>
        <taxon>Bacillota</taxon>
        <taxon>Clostridia</taxon>
        <taxon>Eubacteriales</taxon>
        <taxon>Oscillospiraceae</taxon>
        <taxon>Oscillospiraceae incertae sedis</taxon>
    </lineage>
</organism>
<proteinExistence type="predicted"/>
<dbReference type="STRING" id="537013.CLOSTMETH_01378"/>
<evidence type="ECO:0000256" key="1">
    <source>
        <dbReference type="SAM" id="Phobius"/>
    </source>
</evidence>
<name>C0EC09_9FIRM</name>